<dbReference type="AlphaFoldDB" id="G3IFD6"/>
<dbReference type="EMBL" id="JH002367">
    <property type="protein sequence ID" value="EGW05863.1"/>
    <property type="molecule type" value="Genomic_DNA"/>
</dbReference>
<gene>
    <name evidence="1" type="ORF">I79_022458</name>
</gene>
<name>G3IFD6_CRIGR</name>
<reference evidence="2" key="1">
    <citation type="journal article" date="2011" name="Nat. Biotechnol.">
        <title>The genomic sequence of the Chinese hamster ovary (CHO)-K1 cell line.</title>
        <authorList>
            <person name="Xu X."/>
            <person name="Nagarajan H."/>
            <person name="Lewis N.E."/>
            <person name="Pan S."/>
            <person name="Cai Z."/>
            <person name="Liu X."/>
            <person name="Chen W."/>
            <person name="Xie M."/>
            <person name="Wang W."/>
            <person name="Hammond S."/>
            <person name="Andersen M.R."/>
            <person name="Neff N."/>
            <person name="Passarelli B."/>
            <person name="Koh W."/>
            <person name="Fan H.C."/>
            <person name="Wang J."/>
            <person name="Gui Y."/>
            <person name="Lee K.H."/>
            <person name="Betenbaugh M.J."/>
            <person name="Quake S.R."/>
            <person name="Famili I."/>
            <person name="Palsson B.O."/>
            <person name="Wang J."/>
        </authorList>
    </citation>
    <scope>NUCLEOTIDE SEQUENCE [LARGE SCALE GENOMIC DNA]</scope>
    <source>
        <strain evidence="2">CHO K1 cell line</strain>
    </source>
</reference>
<proteinExistence type="predicted"/>
<evidence type="ECO:0000313" key="1">
    <source>
        <dbReference type="EMBL" id="EGW05863.1"/>
    </source>
</evidence>
<evidence type="ECO:0000313" key="2">
    <source>
        <dbReference type="Proteomes" id="UP000001075"/>
    </source>
</evidence>
<dbReference type="InParanoid" id="G3IFD6"/>
<sequence length="79" mass="9454">METNKFWSQELYQHQAQTSLSRMRLCRKHTSWHPGVHAFNHSTWDFCEFKASQPGLQSTAHDWRLRCGAVDLYFTLWPQ</sequence>
<organism evidence="1 2">
    <name type="scientific">Cricetulus griseus</name>
    <name type="common">Chinese hamster</name>
    <name type="synonym">Cricetulus barabensis griseus</name>
    <dbReference type="NCBI Taxonomy" id="10029"/>
    <lineage>
        <taxon>Eukaryota</taxon>
        <taxon>Metazoa</taxon>
        <taxon>Chordata</taxon>
        <taxon>Craniata</taxon>
        <taxon>Vertebrata</taxon>
        <taxon>Euteleostomi</taxon>
        <taxon>Mammalia</taxon>
        <taxon>Eutheria</taxon>
        <taxon>Euarchontoglires</taxon>
        <taxon>Glires</taxon>
        <taxon>Rodentia</taxon>
        <taxon>Myomorpha</taxon>
        <taxon>Muroidea</taxon>
        <taxon>Cricetidae</taxon>
        <taxon>Cricetinae</taxon>
        <taxon>Cricetulus</taxon>
    </lineage>
</organism>
<protein>
    <submittedName>
        <fullName evidence="1">Uncharacterized protein</fullName>
    </submittedName>
</protein>
<accession>G3IFD6</accession>
<dbReference type="Proteomes" id="UP000001075">
    <property type="component" value="Unassembled WGS sequence"/>
</dbReference>